<dbReference type="Proteomes" id="UP000248196">
    <property type="component" value="Unassembled WGS sequence"/>
</dbReference>
<dbReference type="Pfam" id="PF01024">
    <property type="entry name" value="Colicin"/>
    <property type="match status" value="1"/>
</dbReference>
<dbReference type="AlphaFoldDB" id="A0A318NWE9"/>
<evidence type="ECO:0000256" key="1">
    <source>
        <dbReference type="ARBA" id="ARBA00002178"/>
    </source>
</evidence>
<evidence type="ECO:0000256" key="4">
    <source>
        <dbReference type="ARBA" id="ARBA00007595"/>
    </source>
</evidence>
<dbReference type="OrthoDB" id="6899172at2"/>
<evidence type="ECO:0000256" key="11">
    <source>
        <dbReference type="SAM" id="MobiDB-lite"/>
    </source>
</evidence>
<dbReference type="Gene3D" id="1.10.490.30">
    <property type="entry name" value="Colicin"/>
    <property type="match status" value="1"/>
</dbReference>
<keyword evidence="8" id="KW-0044">Antibiotic</keyword>
<protein>
    <submittedName>
        <fullName evidence="14">Colicin-B</fullName>
    </submittedName>
</protein>
<reference evidence="14 15" key="1">
    <citation type="submission" date="2017-11" db="EMBL/GenBank/DDBJ databases">
        <title>Genome sequence of the oocydin A producing rhizobacterium Serratia plymuthica 4Rx5.</title>
        <authorList>
            <person name="Matilla M.A."/>
            <person name="Udaondo Z."/>
            <person name="Salmond G.P.C."/>
        </authorList>
    </citation>
    <scope>NUCLEOTIDE SEQUENCE [LARGE SCALE GENOMIC DNA]</scope>
    <source>
        <strain evidence="14 15">4Rx5</strain>
    </source>
</reference>
<keyword evidence="5" id="KW-0929">Antimicrobial</keyword>
<dbReference type="PRINTS" id="PR00280">
    <property type="entry name" value="CHANLCOLICIN"/>
</dbReference>
<comment type="function">
    <text evidence="1">This colicin is a channel-forming colicin. This class of transmembrane toxins depolarize the cytoplasmic membrane, leading to dissipation of cellular energy.</text>
</comment>
<feature type="transmembrane region" description="Helical" evidence="12">
    <location>
        <begin position="319"/>
        <end position="339"/>
    </location>
</feature>
<evidence type="ECO:0000313" key="14">
    <source>
        <dbReference type="EMBL" id="PYD38251.1"/>
    </source>
</evidence>
<evidence type="ECO:0000256" key="6">
    <source>
        <dbReference type="ARBA" id="ARBA00022692"/>
    </source>
</evidence>
<comment type="similarity">
    <text evidence="4">Belongs to the channel forming colicin family.</text>
</comment>
<accession>A0A318NWE9</accession>
<dbReference type="RefSeq" id="WP_004948409.1">
    <property type="nucleotide sequence ID" value="NZ_PESE01000004.1"/>
</dbReference>
<keyword evidence="6 12" id="KW-0812">Transmembrane</keyword>
<dbReference type="InterPro" id="IPR000293">
    <property type="entry name" value="Channel_colicin_C"/>
</dbReference>
<comment type="caution">
    <text evidence="14">The sequence shown here is derived from an EMBL/GenBank/DDBJ whole genome shotgun (WGS) entry which is preliminary data.</text>
</comment>
<dbReference type="EMBL" id="PESE01000004">
    <property type="protein sequence ID" value="PYD38251.1"/>
    <property type="molecule type" value="Genomic_DNA"/>
</dbReference>
<feature type="region of interest" description="Disordered" evidence="11">
    <location>
        <begin position="1"/>
        <end position="35"/>
    </location>
</feature>
<dbReference type="GO" id="GO:0050829">
    <property type="term" value="P:defense response to Gram-negative bacterium"/>
    <property type="evidence" value="ECO:0007669"/>
    <property type="project" value="InterPro"/>
</dbReference>
<organism evidence="14 15">
    <name type="scientific">Serratia plymuthica</name>
    <dbReference type="NCBI Taxonomy" id="82996"/>
    <lineage>
        <taxon>Bacteria</taxon>
        <taxon>Pseudomonadati</taxon>
        <taxon>Pseudomonadota</taxon>
        <taxon>Gammaproteobacteria</taxon>
        <taxon>Enterobacterales</taxon>
        <taxon>Yersiniaceae</taxon>
        <taxon>Serratia</taxon>
    </lineage>
</organism>
<evidence type="ECO:0000256" key="3">
    <source>
        <dbReference type="ARBA" id="ARBA00004370"/>
    </source>
</evidence>
<comment type="subcellular location">
    <subcellularLocation>
        <location evidence="3">Membrane</location>
    </subcellularLocation>
</comment>
<evidence type="ECO:0000313" key="15">
    <source>
        <dbReference type="Proteomes" id="UP000248196"/>
    </source>
</evidence>
<feature type="compositionally biased region" description="Basic and acidic residues" evidence="11">
    <location>
        <begin position="1"/>
        <end position="10"/>
    </location>
</feature>
<evidence type="ECO:0000256" key="8">
    <source>
        <dbReference type="ARBA" id="ARBA00023022"/>
    </source>
</evidence>
<evidence type="ECO:0000256" key="10">
    <source>
        <dbReference type="ARBA" id="ARBA00023136"/>
    </source>
</evidence>
<gene>
    <name evidence="14" type="ORF">CT690_15340</name>
</gene>
<dbReference type="GO" id="GO:0031640">
    <property type="term" value="P:killing of cells of another organism"/>
    <property type="evidence" value="ECO:0007669"/>
    <property type="project" value="UniProtKB-KW"/>
</dbReference>
<keyword evidence="7 12" id="KW-1133">Transmembrane helix</keyword>
<feature type="domain" description="Channel forming colicins" evidence="13">
    <location>
        <begin position="161"/>
        <end position="349"/>
    </location>
</feature>
<name>A0A318NWE9_SERPL</name>
<dbReference type="InterPro" id="IPR038283">
    <property type="entry name" value="Channel_colicin_C_sf"/>
</dbReference>
<keyword evidence="10 12" id="KW-0472">Membrane</keyword>
<dbReference type="GO" id="GO:0140911">
    <property type="term" value="F:pore-forming activity"/>
    <property type="evidence" value="ECO:0007669"/>
    <property type="project" value="InterPro"/>
</dbReference>
<proteinExistence type="inferred from homology"/>
<evidence type="ECO:0000256" key="9">
    <source>
        <dbReference type="ARBA" id="ARBA00023048"/>
    </source>
</evidence>
<comment type="function">
    <text evidence="2">Colicins are polypeptide toxins produced by and active against E.coli and closely related bacteria.</text>
</comment>
<feature type="compositionally biased region" description="Gly residues" evidence="11">
    <location>
        <begin position="57"/>
        <end position="77"/>
    </location>
</feature>
<evidence type="ECO:0000256" key="2">
    <source>
        <dbReference type="ARBA" id="ARBA00003197"/>
    </source>
</evidence>
<feature type="transmembrane region" description="Helical" evidence="12">
    <location>
        <begin position="292"/>
        <end position="313"/>
    </location>
</feature>
<sequence length="356" mass="37755">MSGGDGKDSRGPTGGINGGPAGNGGPNVGHGGTLTDTINGVTMTFEGVHALDSGSGVHWGGDSGDGNKGGNNSGSSGGKNLKSIPSHTNVVFDMVVEIDSRKPRRYYTRVSKESVFLVYVMKDDSITGIEEVARPKNYNNPSAESRQNTAIKQVAAYVKDERQFLMESSGIIADAGEKISNHIGGQYKRYADEVANNLRNFQGKTIRNYNDALRSLNNIMSNPSMKVKQGDKQALINAMKSVKASDIASRFAYFGKFFKAADIAIKVDKIREKAIEGYSTGNWAPLAYEVEAMVLSGVVGAVALGLVTGVLSLLALSALFTSAITIAAAALIAYATSYIDAALAERFNNEVVRHAN</sequence>
<dbReference type="GO" id="GO:0016020">
    <property type="term" value="C:membrane"/>
    <property type="evidence" value="ECO:0007669"/>
    <property type="project" value="UniProtKB-SubCell"/>
</dbReference>
<evidence type="ECO:0000256" key="12">
    <source>
        <dbReference type="SAM" id="Phobius"/>
    </source>
</evidence>
<feature type="compositionally biased region" description="Gly residues" evidence="11">
    <location>
        <begin position="12"/>
        <end position="32"/>
    </location>
</feature>
<evidence type="ECO:0000256" key="5">
    <source>
        <dbReference type="ARBA" id="ARBA00022529"/>
    </source>
</evidence>
<keyword evidence="9" id="KW-0078">Bacteriocin</keyword>
<dbReference type="SUPFAM" id="SSF56837">
    <property type="entry name" value="Colicin"/>
    <property type="match status" value="1"/>
</dbReference>
<evidence type="ECO:0000256" key="7">
    <source>
        <dbReference type="ARBA" id="ARBA00022989"/>
    </source>
</evidence>
<evidence type="ECO:0000259" key="13">
    <source>
        <dbReference type="Pfam" id="PF01024"/>
    </source>
</evidence>
<feature type="region of interest" description="Disordered" evidence="11">
    <location>
        <begin position="56"/>
        <end position="83"/>
    </location>
</feature>